<reference evidence="6" key="1">
    <citation type="submission" date="2021-03" db="EMBL/GenBank/DDBJ databases">
        <title>Taxonomic study of Clostridium polyendosporum from meadow-gley soil under rice.</title>
        <authorList>
            <person name="Kobayashi H."/>
            <person name="Tanizawa Y."/>
            <person name="Yagura M."/>
        </authorList>
    </citation>
    <scope>NUCLEOTIDE SEQUENCE</scope>
    <source>
        <strain evidence="6">JCM 30710</strain>
    </source>
</reference>
<comment type="caution">
    <text evidence="6">The sequence shown here is derived from an EMBL/GenBank/DDBJ whole genome shotgun (WGS) entry which is preliminary data.</text>
</comment>
<dbReference type="GO" id="GO:0005886">
    <property type="term" value="C:plasma membrane"/>
    <property type="evidence" value="ECO:0007669"/>
    <property type="project" value="UniProtKB-SubCell"/>
</dbReference>
<evidence type="ECO:0000256" key="4">
    <source>
        <dbReference type="ARBA" id="ARBA00023136"/>
    </source>
</evidence>
<dbReference type="InterPro" id="IPR005372">
    <property type="entry name" value="UPF0182"/>
</dbReference>
<dbReference type="AlphaFoldDB" id="A0A919RZW7"/>
<evidence type="ECO:0000313" key="6">
    <source>
        <dbReference type="EMBL" id="GIM29391.1"/>
    </source>
</evidence>
<feature type="transmembrane region" description="Helical" evidence="5">
    <location>
        <begin position="47"/>
        <end position="67"/>
    </location>
</feature>
<sequence>MIKKFWFIIAALFCFLMIIFLSSNLIVNIQWFSEMRYLSVYFTRLVATLKLIIPIFAICFATIYLYSKNITKKFTVFIEQNRRKSINRIIVVSTLIISIFMSFMIASTYWYRILQFTNSEPFRVNDPVFNKDISFYVFKLPLIQSIYNVLISILVIIGIITLITFVLVRLKNNVISIDNWRVSRGQTLKSFAGTQLAIVSSILMIMIAGGYILKSYYLLYSSSGIVFGAGYTDVKITLLFYKIITVVSLISSVIVFISIFKGRFKHVATVVSIIIGLIILEPILAIFVQQFIVKSNEMEFEKNYISNNIEATRKAFNIDNIKENNFEPKNSLDNNQLNNNKDIISNLKVNSISPVLNFYNQVQVIKNYYEFLDADTDRYYFNNNYTQVFIAPRELDNSNITTWQNKHLRYTHGYGVAMSKVNSVTLDGQPDFVMKDIPTENLTDISLDNPRIYFGEGSNDYAIVNTKVEELDYPKGGENQTIKYNGSAGIKISWFNRLLYSIYEGNIRILLSGDVNSDSKILINKNIIERVKKIAPFLSYDSDPYLVTNDGRLFWIIDAYTTSDKYPYSQPYNSINYVRNSIKVTVDAYNGNTDFYIVDEQDPIALSYSKIFKGLFKNSDQMPKKLKDHFKYPQDLFKVQCDVLGKYHMTNPIVFFTQEDLWEVSSNIVNVEGKEGTNESLYLMTRLPEEKNIEMILFEYFNMKGKQNMVALLGGRMDGQNYGKLVMYKFPPQKTILSPYLLKNKILSDSEISKEISLWQGKGSKVEYGDTVIIPINDSLFYLETIYLKADVEKSMPEVKKIIISDGERIVGAETVEKALEKLFKYSPQVEGGNLPINESSQIKIENNEDIKKAKDLYDKAIEAQKSGDWSTYGEYIKQLGEMLGNLSNK</sequence>
<keyword evidence="2 5" id="KW-0812">Transmembrane</keyword>
<dbReference type="Pfam" id="PF03699">
    <property type="entry name" value="UPF0182"/>
    <property type="match status" value="1"/>
</dbReference>
<feature type="transmembrane region" description="Helical" evidence="5">
    <location>
        <begin position="267"/>
        <end position="288"/>
    </location>
</feature>
<evidence type="ECO:0000256" key="3">
    <source>
        <dbReference type="ARBA" id="ARBA00022989"/>
    </source>
</evidence>
<dbReference type="Proteomes" id="UP000679179">
    <property type="component" value="Unassembled WGS sequence"/>
</dbReference>
<dbReference type="RefSeq" id="WP_281413976.1">
    <property type="nucleotide sequence ID" value="NZ_BOPZ01000016.1"/>
</dbReference>
<evidence type="ECO:0000256" key="5">
    <source>
        <dbReference type="HAMAP-Rule" id="MF_01600"/>
    </source>
</evidence>
<keyword evidence="4 5" id="KW-0472">Membrane</keyword>
<comment type="similarity">
    <text evidence="5">Belongs to the UPF0182 family.</text>
</comment>
<dbReference type="PANTHER" id="PTHR39344">
    <property type="entry name" value="UPF0182 PROTEIN SLL1060"/>
    <property type="match status" value="1"/>
</dbReference>
<accession>A0A919RZW7</accession>
<feature type="transmembrane region" description="Helical" evidence="5">
    <location>
        <begin position="88"/>
        <end position="111"/>
    </location>
</feature>
<evidence type="ECO:0000256" key="1">
    <source>
        <dbReference type="ARBA" id="ARBA00022475"/>
    </source>
</evidence>
<feature type="transmembrane region" description="Helical" evidence="5">
    <location>
        <begin position="5"/>
        <end position="27"/>
    </location>
</feature>
<protein>
    <recommendedName>
        <fullName evidence="5">UPF0182 protein CPJCM30710_20570</fullName>
    </recommendedName>
</protein>
<keyword evidence="1 5" id="KW-1003">Cell membrane</keyword>
<organism evidence="6 7">
    <name type="scientific">Clostridium polyendosporum</name>
    <dbReference type="NCBI Taxonomy" id="69208"/>
    <lineage>
        <taxon>Bacteria</taxon>
        <taxon>Bacillati</taxon>
        <taxon>Bacillota</taxon>
        <taxon>Clostridia</taxon>
        <taxon>Eubacteriales</taxon>
        <taxon>Clostridiaceae</taxon>
        <taxon>Clostridium</taxon>
    </lineage>
</organism>
<dbReference type="PANTHER" id="PTHR39344:SF1">
    <property type="entry name" value="UPF0182 PROTEIN SLL1060"/>
    <property type="match status" value="1"/>
</dbReference>
<gene>
    <name evidence="6" type="ORF">CPJCM30710_20570</name>
</gene>
<dbReference type="EMBL" id="BOPZ01000016">
    <property type="protein sequence ID" value="GIM29391.1"/>
    <property type="molecule type" value="Genomic_DNA"/>
</dbReference>
<keyword evidence="7" id="KW-1185">Reference proteome</keyword>
<name>A0A919RZW7_9CLOT</name>
<keyword evidence="3 5" id="KW-1133">Transmembrane helix</keyword>
<evidence type="ECO:0000313" key="7">
    <source>
        <dbReference type="Proteomes" id="UP000679179"/>
    </source>
</evidence>
<proteinExistence type="inferred from homology"/>
<dbReference type="GO" id="GO:0005576">
    <property type="term" value="C:extracellular region"/>
    <property type="evidence" value="ECO:0007669"/>
    <property type="project" value="TreeGrafter"/>
</dbReference>
<feature type="transmembrane region" description="Helical" evidence="5">
    <location>
        <begin position="191"/>
        <end position="213"/>
    </location>
</feature>
<comment type="subcellular location">
    <subcellularLocation>
        <location evidence="5">Cell membrane</location>
        <topology evidence="5">Multi-pass membrane protein</topology>
    </subcellularLocation>
</comment>
<evidence type="ECO:0000256" key="2">
    <source>
        <dbReference type="ARBA" id="ARBA00022692"/>
    </source>
</evidence>
<dbReference type="HAMAP" id="MF_01600">
    <property type="entry name" value="UPF0182"/>
    <property type="match status" value="1"/>
</dbReference>
<feature type="transmembrane region" description="Helical" evidence="5">
    <location>
        <begin position="146"/>
        <end position="170"/>
    </location>
</feature>
<feature type="transmembrane region" description="Helical" evidence="5">
    <location>
        <begin position="239"/>
        <end position="260"/>
    </location>
</feature>
<dbReference type="NCBIfam" id="NF000825">
    <property type="entry name" value="PRK00068.1"/>
    <property type="match status" value="1"/>
</dbReference>